<dbReference type="Pfam" id="PF13581">
    <property type="entry name" value="HATPase_c_2"/>
    <property type="match status" value="1"/>
</dbReference>
<evidence type="ECO:0000259" key="1">
    <source>
        <dbReference type="Pfam" id="PF13581"/>
    </source>
</evidence>
<dbReference type="Gene3D" id="3.30.565.10">
    <property type="entry name" value="Histidine kinase-like ATPase, C-terminal domain"/>
    <property type="match status" value="1"/>
</dbReference>
<dbReference type="GO" id="GO:0004674">
    <property type="term" value="F:protein serine/threonine kinase activity"/>
    <property type="evidence" value="ECO:0007669"/>
    <property type="project" value="UniProtKB-EC"/>
</dbReference>
<keyword evidence="2" id="KW-0808">Transferase</keyword>
<organism evidence="2 3">
    <name type="scientific">Vibrio variabilis</name>
    <dbReference type="NCBI Taxonomy" id="990271"/>
    <lineage>
        <taxon>Bacteria</taxon>
        <taxon>Pseudomonadati</taxon>
        <taxon>Pseudomonadota</taxon>
        <taxon>Gammaproteobacteria</taxon>
        <taxon>Vibrionales</taxon>
        <taxon>Vibrionaceae</taxon>
        <taxon>Vibrio</taxon>
    </lineage>
</organism>
<feature type="domain" description="Histidine kinase/HSP90-like ATPase" evidence="1">
    <location>
        <begin position="32"/>
        <end position="72"/>
    </location>
</feature>
<comment type="caution">
    <text evidence="2">The sequence shown here is derived from an EMBL/GenBank/DDBJ whole genome shotgun (WGS) entry which is preliminary data.</text>
</comment>
<evidence type="ECO:0000313" key="3">
    <source>
        <dbReference type="Proteomes" id="UP000029223"/>
    </source>
</evidence>
<dbReference type="EMBL" id="BBMS01000070">
    <property type="protein sequence ID" value="GAL29663.1"/>
    <property type="molecule type" value="Genomic_DNA"/>
</dbReference>
<gene>
    <name evidence="2" type="ORF">JCM19239_2591</name>
</gene>
<dbReference type="InterPro" id="IPR003594">
    <property type="entry name" value="HATPase_dom"/>
</dbReference>
<sequence>MNTDNHTFSNTYMSSIATSRDVANDLKRFWLGWDIQGNTIDELELCVVELVNNAYEHAYNEAEGKPIEIVSRCQNSKSLLILPILVKVCRKMNSLRRLKLTLLSLMQMTRYMDDVWKRVHYFSSTG</sequence>
<protein>
    <submittedName>
        <fullName evidence="2">Serine-protein kinase RsbW</fullName>
        <ecNumber evidence="2">2.7.11.1</ecNumber>
    </submittedName>
</protein>
<name>A0ABQ0JLN5_9VIBR</name>
<dbReference type="Proteomes" id="UP000029223">
    <property type="component" value="Unassembled WGS sequence"/>
</dbReference>
<keyword evidence="3" id="KW-1185">Reference proteome</keyword>
<dbReference type="EC" id="2.7.11.1" evidence="2"/>
<accession>A0ABQ0JLN5</accession>
<reference evidence="3" key="1">
    <citation type="submission" date="2014-09" db="EMBL/GenBank/DDBJ databases">
        <title>Vibrio variabilis JCM 19239. (C206) whole genome shotgun sequence.</title>
        <authorList>
            <person name="Sawabe T."/>
            <person name="Meirelles P."/>
            <person name="Nakanishi M."/>
            <person name="Sayaka M."/>
            <person name="Hattori M."/>
            <person name="Ohkuma M."/>
        </authorList>
    </citation>
    <scope>NUCLEOTIDE SEQUENCE [LARGE SCALE GENOMIC DNA]</scope>
    <source>
        <strain evidence="3">JCM 19239</strain>
    </source>
</reference>
<keyword evidence="2" id="KW-0418">Kinase</keyword>
<proteinExistence type="predicted"/>
<dbReference type="InterPro" id="IPR036890">
    <property type="entry name" value="HATPase_C_sf"/>
</dbReference>
<evidence type="ECO:0000313" key="2">
    <source>
        <dbReference type="EMBL" id="GAL29663.1"/>
    </source>
</evidence>